<keyword evidence="4 6" id="KW-0788">Thiol protease</keyword>
<dbReference type="SMART" id="SM00230">
    <property type="entry name" value="CysPc"/>
    <property type="match status" value="1"/>
</dbReference>
<feature type="coiled-coil region" evidence="7">
    <location>
        <begin position="92"/>
        <end position="119"/>
    </location>
</feature>
<evidence type="ECO:0000256" key="7">
    <source>
        <dbReference type="SAM" id="Coils"/>
    </source>
</evidence>
<dbReference type="InterPro" id="IPR001300">
    <property type="entry name" value="Peptidase_C2_calpain_cat"/>
</dbReference>
<feature type="compositionally biased region" description="Pro residues" evidence="8">
    <location>
        <begin position="1"/>
        <end position="13"/>
    </location>
</feature>
<dbReference type="Proteomes" id="UP000215127">
    <property type="component" value="Chromosome 6"/>
</dbReference>
<dbReference type="PANTHER" id="PTHR10183:SF379">
    <property type="entry name" value="CALPAIN-5"/>
    <property type="match status" value="1"/>
</dbReference>
<evidence type="ECO:0000256" key="4">
    <source>
        <dbReference type="ARBA" id="ARBA00022807"/>
    </source>
</evidence>
<feature type="region of interest" description="Disordered" evidence="8">
    <location>
        <begin position="1"/>
        <end position="40"/>
    </location>
</feature>
<evidence type="ECO:0000256" key="3">
    <source>
        <dbReference type="ARBA" id="ARBA00022801"/>
    </source>
</evidence>
<feature type="active site" evidence="5 6">
    <location>
        <position position="181"/>
    </location>
</feature>
<feature type="compositionally biased region" description="Basic and acidic residues" evidence="8">
    <location>
        <begin position="712"/>
        <end position="722"/>
    </location>
</feature>
<keyword evidence="11" id="KW-1185">Reference proteome</keyword>
<dbReference type="InterPro" id="IPR022684">
    <property type="entry name" value="Calpain_cysteine_protease"/>
</dbReference>
<keyword evidence="3 6" id="KW-0378">Hydrolase</keyword>
<evidence type="ECO:0000256" key="8">
    <source>
        <dbReference type="SAM" id="MobiDB-lite"/>
    </source>
</evidence>
<gene>
    <name evidence="10" type="ORF">ZT3D7_G7005</name>
</gene>
<dbReference type="InterPro" id="IPR038765">
    <property type="entry name" value="Papain-like_cys_pep_sf"/>
</dbReference>
<evidence type="ECO:0000256" key="2">
    <source>
        <dbReference type="ARBA" id="ARBA00022670"/>
    </source>
</evidence>
<feature type="region of interest" description="Disordered" evidence="8">
    <location>
        <begin position="618"/>
        <end position="845"/>
    </location>
</feature>
<dbReference type="AlphaFoldDB" id="A0A1X7RWN3"/>
<dbReference type="PRINTS" id="PR00704">
    <property type="entry name" value="CALPAIN"/>
</dbReference>
<dbReference type="CDD" id="cd00044">
    <property type="entry name" value="CysPc"/>
    <property type="match status" value="1"/>
</dbReference>
<feature type="compositionally biased region" description="Polar residues" evidence="8">
    <location>
        <begin position="753"/>
        <end position="769"/>
    </location>
</feature>
<dbReference type="GO" id="GO:0004198">
    <property type="term" value="F:calcium-dependent cysteine-type endopeptidase activity"/>
    <property type="evidence" value="ECO:0007669"/>
    <property type="project" value="InterPro"/>
</dbReference>
<feature type="compositionally biased region" description="Basic residues" evidence="8">
    <location>
        <begin position="651"/>
        <end position="673"/>
    </location>
</feature>
<dbReference type="EMBL" id="LT853697">
    <property type="protein sequence ID" value="SMQ51852.1"/>
    <property type="molecule type" value="Genomic_DNA"/>
</dbReference>
<feature type="domain" description="Calpain catalytic" evidence="9">
    <location>
        <begin position="119"/>
        <end position="440"/>
    </location>
</feature>
<dbReference type="STRING" id="1276538.A0A1X7RWN3"/>
<feature type="compositionally biased region" description="Basic and acidic residues" evidence="8">
    <location>
        <begin position="738"/>
        <end position="751"/>
    </location>
</feature>
<evidence type="ECO:0000313" key="10">
    <source>
        <dbReference type="EMBL" id="SMQ51852.1"/>
    </source>
</evidence>
<proteinExistence type="inferred from homology"/>
<dbReference type="GO" id="GO:0006508">
    <property type="term" value="P:proteolysis"/>
    <property type="evidence" value="ECO:0007669"/>
    <property type="project" value="UniProtKB-KW"/>
</dbReference>
<keyword evidence="2 6" id="KW-0645">Protease</keyword>
<dbReference type="Pfam" id="PF00648">
    <property type="entry name" value="Peptidase_C2"/>
    <property type="match status" value="2"/>
</dbReference>
<sequence>MADPEPPPDPAPLPIRIVRDPKPPLPPPEDSEAANIPTGKRNDEFYKAWDEFLIAEPKRAKTTSRALKSIVEERKEVQKTTGDGLQIEENAAKSWEQAAVECKAKVAAIEEECLRLNQKYTDAMFNLEENSYCLQSLGGRFPKAIDAPPWIKRVEDIFEKPQFFIDGASATDVHQGASGDCWFLAALMAVSAKPSLIDRLCIARNEKVGVYGFVFYRDGEWVYEVIDDKLFLRVGDDDDLEIVRGLDMAKKEGLVLKFDEEKLMKMLQKGGEALYFGNCKSEETWLPLIEKAYAKAHGDYFAIEGGFASEGIEDLTGGVAVVLDSEGILDKDRFWREQLLQVNKKYLFGGGSSPTGAKGFVGGHAYAVLEAWEEGDLRLLKLRNPWGEVEWEGDWSDGSKLWTADMMTKLKHTFGDDGVFWISYLDFLKHFPSINRVRLFDSSWSVGQQWTCCQIPWTVDYLDTQFKFTIFERGPAVLVLAQPDDRYFYNLRGRYLYSLHFRVYREGDEEGKYIVRSMHNSGNEKVFTRSVSAEIEDLEPGTYGVVFKVTAVRSTVLSTAEEAIVKYAVDRKEKLLQVGRRFDYAQTKGNLKAMEAEIKRKKKLESREEVKKEWRKVRKMNKQERERARLRKQRVKEAMKERRKEFELKQRVRAKEKKEKAKTKAKAKAKKKERVGSANGQNDVQKAGHVSLASIEQSVKDEAKVSAADGIKGNEAEDKSADAVDPGDEPNPTATPTETRKGPTDLSHRLENLSISTETPSTKRSTPPCSSLAHDSPSSSSDDDEEDEAYDSPISPPSDLEDNDFSWDSDLDAPVSSSSDTDSDRSSVGKHHRNSGMGAGKKAGIFGEDPWQALCVLGLRVYARGEEPVKVRVVKAEGGS</sequence>
<dbReference type="PANTHER" id="PTHR10183">
    <property type="entry name" value="CALPAIN"/>
    <property type="match status" value="1"/>
</dbReference>
<evidence type="ECO:0000256" key="5">
    <source>
        <dbReference type="PIRSR" id="PIRSR622684-1"/>
    </source>
</evidence>
<dbReference type="SUPFAM" id="SSF54001">
    <property type="entry name" value="Cysteine proteinases"/>
    <property type="match status" value="1"/>
</dbReference>
<dbReference type="Gene3D" id="3.90.70.10">
    <property type="entry name" value="Cysteine proteinases"/>
    <property type="match status" value="1"/>
</dbReference>
<evidence type="ECO:0000313" key="11">
    <source>
        <dbReference type="Proteomes" id="UP000215127"/>
    </source>
</evidence>
<evidence type="ECO:0000259" key="9">
    <source>
        <dbReference type="PROSITE" id="PS50203"/>
    </source>
</evidence>
<feature type="compositionally biased region" description="Basic and acidic residues" evidence="8">
    <location>
        <begin position="635"/>
        <end position="650"/>
    </location>
</feature>
<reference evidence="10 11" key="1">
    <citation type="submission" date="2016-06" db="EMBL/GenBank/DDBJ databases">
        <authorList>
            <person name="Kjaerup R.B."/>
            <person name="Dalgaard T.S."/>
            <person name="Juul-Madsen H.R."/>
        </authorList>
    </citation>
    <scope>NUCLEOTIDE SEQUENCE [LARGE SCALE GENOMIC DNA]</scope>
</reference>
<evidence type="ECO:0000256" key="1">
    <source>
        <dbReference type="ARBA" id="ARBA00007623"/>
    </source>
</evidence>
<organism evidence="10 11">
    <name type="scientific">Zymoseptoria tritici (strain ST99CH_3D7)</name>
    <dbReference type="NCBI Taxonomy" id="1276538"/>
    <lineage>
        <taxon>Eukaryota</taxon>
        <taxon>Fungi</taxon>
        <taxon>Dikarya</taxon>
        <taxon>Ascomycota</taxon>
        <taxon>Pezizomycotina</taxon>
        <taxon>Dothideomycetes</taxon>
        <taxon>Dothideomycetidae</taxon>
        <taxon>Mycosphaerellales</taxon>
        <taxon>Mycosphaerellaceae</taxon>
        <taxon>Zymoseptoria</taxon>
    </lineage>
</organism>
<name>A0A1X7RWN3_ZYMT9</name>
<comment type="similarity">
    <text evidence="1">Belongs to the peptidase C2 family.</text>
</comment>
<evidence type="ECO:0000256" key="6">
    <source>
        <dbReference type="PROSITE-ProRule" id="PRU00239"/>
    </source>
</evidence>
<protein>
    <recommendedName>
        <fullName evidence="9">Calpain catalytic domain-containing protein</fullName>
    </recommendedName>
</protein>
<accession>A0A1X7RWN3</accession>
<feature type="compositionally biased region" description="Acidic residues" evidence="8">
    <location>
        <begin position="781"/>
        <end position="790"/>
    </location>
</feature>
<dbReference type="PROSITE" id="PS50203">
    <property type="entry name" value="CALPAIN_CAT"/>
    <property type="match status" value="1"/>
</dbReference>
<feature type="compositionally biased region" description="Acidic residues" evidence="8">
    <location>
        <begin position="799"/>
        <end position="811"/>
    </location>
</feature>
<feature type="active site" evidence="5 6">
    <location>
        <position position="364"/>
    </location>
</feature>
<dbReference type="InterPro" id="IPR000169">
    <property type="entry name" value="Pept_cys_AS"/>
</dbReference>
<feature type="active site" evidence="5 6">
    <location>
        <position position="384"/>
    </location>
</feature>
<keyword evidence="7" id="KW-0175">Coiled coil</keyword>
<dbReference type="PROSITE" id="PS00139">
    <property type="entry name" value="THIOL_PROTEASE_CYS"/>
    <property type="match status" value="1"/>
</dbReference>